<proteinExistence type="predicted"/>
<evidence type="ECO:0000313" key="2">
    <source>
        <dbReference type="Proteomes" id="UP001056120"/>
    </source>
</evidence>
<comment type="caution">
    <text evidence="1">The sequence shown here is derived from an EMBL/GenBank/DDBJ whole genome shotgun (WGS) entry which is preliminary data.</text>
</comment>
<dbReference type="Proteomes" id="UP001056120">
    <property type="component" value="Linkage Group LG06"/>
</dbReference>
<evidence type="ECO:0000313" key="1">
    <source>
        <dbReference type="EMBL" id="KAI3813610.1"/>
    </source>
</evidence>
<organism evidence="1 2">
    <name type="scientific">Smallanthus sonchifolius</name>
    <dbReference type="NCBI Taxonomy" id="185202"/>
    <lineage>
        <taxon>Eukaryota</taxon>
        <taxon>Viridiplantae</taxon>
        <taxon>Streptophyta</taxon>
        <taxon>Embryophyta</taxon>
        <taxon>Tracheophyta</taxon>
        <taxon>Spermatophyta</taxon>
        <taxon>Magnoliopsida</taxon>
        <taxon>eudicotyledons</taxon>
        <taxon>Gunneridae</taxon>
        <taxon>Pentapetalae</taxon>
        <taxon>asterids</taxon>
        <taxon>campanulids</taxon>
        <taxon>Asterales</taxon>
        <taxon>Asteraceae</taxon>
        <taxon>Asteroideae</taxon>
        <taxon>Heliantheae alliance</taxon>
        <taxon>Millerieae</taxon>
        <taxon>Smallanthus</taxon>
    </lineage>
</organism>
<sequence>MKIKFNENEKVRIFFPTSKGCSLEDSPRRGGSKRITKEEQRLPSFMLPTYRRDADHGTFLRILEHAKEVQEAAVEGSFRAKEKEVYNGCIGNIVGQKFNAGHNGHGEVEFEFRSADNDFVPRKSQGEMVFEAQLLKALSQVQSRPRKRPRSNDRFNLDEILGLNQAQRVTSFNKEVPVNNNRGNLDLNVRASPVSSSSGQQGSANGGGSDTILEVEDNGISSLNATLENEIWDTVDIGSLVGVDLQGFRDKVRDIILEEGINGVYR</sequence>
<reference evidence="2" key="1">
    <citation type="journal article" date="2022" name="Mol. Ecol. Resour.">
        <title>The genomes of chicory, endive, great burdock and yacon provide insights into Asteraceae palaeo-polyploidization history and plant inulin production.</title>
        <authorList>
            <person name="Fan W."/>
            <person name="Wang S."/>
            <person name="Wang H."/>
            <person name="Wang A."/>
            <person name="Jiang F."/>
            <person name="Liu H."/>
            <person name="Zhao H."/>
            <person name="Xu D."/>
            <person name="Zhang Y."/>
        </authorList>
    </citation>
    <scope>NUCLEOTIDE SEQUENCE [LARGE SCALE GENOMIC DNA]</scope>
    <source>
        <strain evidence="2">cv. Yunnan</strain>
    </source>
</reference>
<reference evidence="1 2" key="2">
    <citation type="journal article" date="2022" name="Mol. Ecol. Resour.">
        <title>The genomes of chicory, endive, great burdock and yacon provide insights into Asteraceae paleo-polyploidization history and plant inulin production.</title>
        <authorList>
            <person name="Fan W."/>
            <person name="Wang S."/>
            <person name="Wang H."/>
            <person name="Wang A."/>
            <person name="Jiang F."/>
            <person name="Liu H."/>
            <person name="Zhao H."/>
            <person name="Xu D."/>
            <person name="Zhang Y."/>
        </authorList>
    </citation>
    <scope>NUCLEOTIDE SEQUENCE [LARGE SCALE GENOMIC DNA]</scope>
    <source>
        <strain evidence="2">cv. Yunnan</strain>
        <tissue evidence="1">Leaves</tissue>
    </source>
</reference>
<gene>
    <name evidence="1" type="ORF">L1987_18338</name>
</gene>
<keyword evidence="2" id="KW-1185">Reference proteome</keyword>
<protein>
    <submittedName>
        <fullName evidence="1">Uncharacterized protein</fullName>
    </submittedName>
</protein>
<dbReference type="EMBL" id="CM042023">
    <property type="protein sequence ID" value="KAI3813610.1"/>
    <property type="molecule type" value="Genomic_DNA"/>
</dbReference>
<accession>A0ACB9J1G8</accession>
<name>A0ACB9J1G8_9ASTR</name>